<sequence>MDQKKILEKAIIFIENNLYEPITACNVANAVSYSYYHFHRYFHIMMGETIGEYIRFRRLTEAAKSLLYTEKKILDIAVSLHFQSHEAFTRAFKNRYGITPKQYRNNHIDTLIGNKPQLDANELVHRNSQITLTPEIIIVPSKTIMGIRFETSVANNKSITQWDIFNKQLTKLKNASINSNRYGFFEISNHCETEIFNEDSLTTEFIGIEVDKISPAPNNMLIKEFSGGKYAKFIHTGTVNTLYMTYRYIWGTWFLGSNKQLDMRDDFECYTERFLGAKNDKSQIDIYFPIV</sequence>
<dbReference type="InterPro" id="IPR050959">
    <property type="entry name" value="MarA-like"/>
</dbReference>
<keyword evidence="1" id="KW-0805">Transcription regulation</keyword>
<keyword evidence="6" id="KW-1185">Reference proteome</keyword>
<dbReference type="SUPFAM" id="SSF46689">
    <property type="entry name" value="Homeodomain-like"/>
    <property type="match status" value="2"/>
</dbReference>
<dbReference type="InterPro" id="IPR029441">
    <property type="entry name" value="Cass2"/>
</dbReference>
<name>A0A1I1IUT4_9CLOT</name>
<feature type="domain" description="HTH araC/xylS-type" evidence="4">
    <location>
        <begin position="8"/>
        <end position="106"/>
    </location>
</feature>
<dbReference type="InterPro" id="IPR018060">
    <property type="entry name" value="HTH_AraC"/>
</dbReference>
<gene>
    <name evidence="5" type="ORF">SAMN05421842_10313</name>
</gene>
<evidence type="ECO:0000256" key="1">
    <source>
        <dbReference type="ARBA" id="ARBA00023015"/>
    </source>
</evidence>
<dbReference type="Proteomes" id="UP000199263">
    <property type="component" value="Unassembled WGS sequence"/>
</dbReference>
<evidence type="ECO:0000256" key="2">
    <source>
        <dbReference type="ARBA" id="ARBA00023125"/>
    </source>
</evidence>
<dbReference type="PRINTS" id="PR00032">
    <property type="entry name" value="HTHARAC"/>
</dbReference>
<dbReference type="PROSITE" id="PS01124">
    <property type="entry name" value="HTH_ARAC_FAMILY_2"/>
    <property type="match status" value="1"/>
</dbReference>
<dbReference type="AlphaFoldDB" id="A0A1I1IUT4"/>
<dbReference type="Gene3D" id="1.10.10.60">
    <property type="entry name" value="Homeodomain-like"/>
    <property type="match status" value="2"/>
</dbReference>
<dbReference type="OrthoDB" id="45544at2"/>
<keyword evidence="3" id="KW-0804">Transcription</keyword>
<organism evidence="5 6">
    <name type="scientific">Clostridium uliginosum</name>
    <dbReference type="NCBI Taxonomy" id="119641"/>
    <lineage>
        <taxon>Bacteria</taxon>
        <taxon>Bacillati</taxon>
        <taxon>Bacillota</taxon>
        <taxon>Clostridia</taxon>
        <taxon>Eubacteriales</taxon>
        <taxon>Clostridiaceae</taxon>
        <taxon>Clostridium</taxon>
    </lineage>
</organism>
<dbReference type="STRING" id="119641.SAMN05421842_10313"/>
<reference evidence="5 6" key="1">
    <citation type="submission" date="2016-10" db="EMBL/GenBank/DDBJ databases">
        <authorList>
            <person name="de Groot N.N."/>
        </authorList>
    </citation>
    <scope>NUCLEOTIDE SEQUENCE [LARGE SCALE GENOMIC DNA]</scope>
    <source>
        <strain evidence="5 6">DSM 12992</strain>
    </source>
</reference>
<dbReference type="Gene3D" id="3.20.80.10">
    <property type="entry name" value="Regulatory factor, effector binding domain"/>
    <property type="match status" value="1"/>
</dbReference>
<dbReference type="InterPro" id="IPR020449">
    <property type="entry name" value="Tscrpt_reg_AraC-type_HTH"/>
</dbReference>
<dbReference type="Pfam" id="PF14526">
    <property type="entry name" value="Cass2"/>
    <property type="match status" value="1"/>
</dbReference>
<keyword evidence="2" id="KW-0238">DNA-binding</keyword>
<dbReference type="InterPro" id="IPR011256">
    <property type="entry name" value="Reg_factor_effector_dom_sf"/>
</dbReference>
<evidence type="ECO:0000313" key="6">
    <source>
        <dbReference type="Proteomes" id="UP000199263"/>
    </source>
</evidence>
<accession>A0A1I1IUT4</accession>
<dbReference type="SMART" id="SM00871">
    <property type="entry name" value="AraC_E_bind"/>
    <property type="match status" value="1"/>
</dbReference>
<dbReference type="PANTHER" id="PTHR47504">
    <property type="entry name" value="RIGHT ORIGIN-BINDING PROTEIN"/>
    <property type="match status" value="1"/>
</dbReference>
<evidence type="ECO:0000259" key="4">
    <source>
        <dbReference type="PROSITE" id="PS01124"/>
    </source>
</evidence>
<protein>
    <submittedName>
        <fullName evidence="5">AraC family transcriptional regulator</fullName>
    </submittedName>
</protein>
<dbReference type="EMBL" id="FOMG01000003">
    <property type="protein sequence ID" value="SFC37503.1"/>
    <property type="molecule type" value="Genomic_DNA"/>
</dbReference>
<dbReference type="PANTHER" id="PTHR47504:SF5">
    <property type="entry name" value="RIGHT ORIGIN-BINDING PROTEIN"/>
    <property type="match status" value="1"/>
</dbReference>
<dbReference type="RefSeq" id="WP_090088622.1">
    <property type="nucleotide sequence ID" value="NZ_FOMG01000003.1"/>
</dbReference>
<dbReference type="InterPro" id="IPR009057">
    <property type="entry name" value="Homeodomain-like_sf"/>
</dbReference>
<dbReference type="InterPro" id="IPR010499">
    <property type="entry name" value="AraC_E-bd"/>
</dbReference>
<evidence type="ECO:0000256" key="3">
    <source>
        <dbReference type="ARBA" id="ARBA00023163"/>
    </source>
</evidence>
<proteinExistence type="predicted"/>
<dbReference type="GO" id="GO:0043565">
    <property type="term" value="F:sequence-specific DNA binding"/>
    <property type="evidence" value="ECO:0007669"/>
    <property type="project" value="InterPro"/>
</dbReference>
<dbReference type="SUPFAM" id="SSF55136">
    <property type="entry name" value="Probable bacterial effector-binding domain"/>
    <property type="match status" value="1"/>
</dbReference>
<dbReference type="SMART" id="SM00342">
    <property type="entry name" value="HTH_ARAC"/>
    <property type="match status" value="1"/>
</dbReference>
<dbReference type="Pfam" id="PF12833">
    <property type="entry name" value="HTH_18"/>
    <property type="match status" value="1"/>
</dbReference>
<dbReference type="GO" id="GO:0003700">
    <property type="term" value="F:DNA-binding transcription factor activity"/>
    <property type="evidence" value="ECO:0007669"/>
    <property type="project" value="InterPro"/>
</dbReference>
<evidence type="ECO:0000313" key="5">
    <source>
        <dbReference type="EMBL" id="SFC37503.1"/>
    </source>
</evidence>